<dbReference type="InterPro" id="IPR016181">
    <property type="entry name" value="Acyl_CoA_acyltransferase"/>
</dbReference>
<evidence type="ECO:0000259" key="1">
    <source>
        <dbReference type="PROSITE" id="PS51186"/>
    </source>
</evidence>
<protein>
    <submittedName>
        <fullName evidence="2">GNAT family N-acetyltransferase</fullName>
    </submittedName>
</protein>
<dbReference type="Pfam" id="PF00583">
    <property type="entry name" value="Acetyltransf_1"/>
    <property type="match status" value="1"/>
</dbReference>
<dbReference type="CDD" id="cd04301">
    <property type="entry name" value="NAT_SF"/>
    <property type="match status" value="1"/>
</dbReference>
<organism evidence="2 3">
    <name type="scientific">Amycolatopsis melonis</name>
    <dbReference type="NCBI Taxonomy" id="3156488"/>
    <lineage>
        <taxon>Bacteria</taxon>
        <taxon>Bacillati</taxon>
        <taxon>Actinomycetota</taxon>
        <taxon>Actinomycetes</taxon>
        <taxon>Pseudonocardiales</taxon>
        <taxon>Pseudonocardiaceae</taxon>
        <taxon>Amycolatopsis</taxon>
    </lineage>
</organism>
<dbReference type="RefSeq" id="WP_348955436.1">
    <property type="nucleotide sequence ID" value="NZ_JBDZYD010000015.1"/>
</dbReference>
<sequence>MNPGQTTAVVTRVAQQQWHAVDDDRVVGRGEVTRRPDGRLFLSVDAWQSAVFGQLAAAMLPALPKPLHTVVDEADTDLVDRWQRAGFTTGRREWEYLVPARPDPAPLPPGVTLETPSEAPLRALDRLLRTETDPVLGRPAEILPGPPDPANCTVAIVDGQYAALLRLAAVTRQPRIGLLAVRTSARRRGIGRALLAHVLKTLHDKGIPAASAEVTDGNVAAIALFEGAGARRTGSSVELVMR</sequence>
<feature type="domain" description="N-acetyltransferase" evidence="1">
    <location>
        <begin position="111"/>
        <end position="242"/>
    </location>
</feature>
<dbReference type="InterPro" id="IPR000182">
    <property type="entry name" value="GNAT_dom"/>
</dbReference>
<accession>A0ABV0LPX5</accession>
<proteinExistence type="predicted"/>
<dbReference type="Proteomes" id="UP001440984">
    <property type="component" value="Unassembled WGS sequence"/>
</dbReference>
<gene>
    <name evidence="2" type="ORF">ABJI51_35290</name>
</gene>
<comment type="caution">
    <text evidence="2">The sequence shown here is derived from an EMBL/GenBank/DDBJ whole genome shotgun (WGS) entry which is preliminary data.</text>
</comment>
<evidence type="ECO:0000313" key="2">
    <source>
        <dbReference type="EMBL" id="MEQ0564372.1"/>
    </source>
</evidence>
<dbReference type="Gene3D" id="3.40.630.30">
    <property type="match status" value="1"/>
</dbReference>
<dbReference type="EMBL" id="JBDZYD010000015">
    <property type="protein sequence ID" value="MEQ0564372.1"/>
    <property type="molecule type" value="Genomic_DNA"/>
</dbReference>
<name>A0ABV0LPX5_9PSEU</name>
<keyword evidence="3" id="KW-1185">Reference proteome</keyword>
<reference evidence="2 3" key="1">
    <citation type="submission" date="2024-05" db="EMBL/GenBank/DDBJ databases">
        <authorList>
            <person name="Zhao H."/>
            <person name="Xu Y."/>
            <person name="Lin S."/>
            <person name="Spain J.C."/>
            <person name="Zhou N.-Y."/>
        </authorList>
    </citation>
    <scope>NUCLEOTIDE SEQUENCE [LARGE SCALE GENOMIC DNA]</scope>
    <source>
        <strain evidence="2 3">NEAU-NG30</strain>
    </source>
</reference>
<dbReference type="PROSITE" id="PS51186">
    <property type="entry name" value="GNAT"/>
    <property type="match status" value="1"/>
</dbReference>
<evidence type="ECO:0000313" key="3">
    <source>
        <dbReference type="Proteomes" id="UP001440984"/>
    </source>
</evidence>
<dbReference type="SUPFAM" id="SSF55729">
    <property type="entry name" value="Acyl-CoA N-acyltransferases (Nat)"/>
    <property type="match status" value="1"/>
</dbReference>